<dbReference type="InterPro" id="IPR050490">
    <property type="entry name" value="Bact_solute-bd_prot1"/>
</dbReference>
<dbReference type="PANTHER" id="PTHR43649:SF27">
    <property type="entry name" value="EXTRACELLULAR SOLUTE-BINDING PROTEIN FAMILY 1"/>
    <property type="match status" value="1"/>
</dbReference>
<dbReference type="InterPro" id="IPR006059">
    <property type="entry name" value="SBP"/>
</dbReference>
<dbReference type="Pfam" id="PF01547">
    <property type="entry name" value="SBP_bac_1"/>
    <property type="match status" value="1"/>
</dbReference>
<reference evidence="2" key="1">
    <citation type="submission" date="2023-07" db="EMBL/GenBank/DDBJ databases">
        <title>Novel Mycoplasma species identified in domestic and wild animals.</title>
        <authorList>
            <person name="Volokhov D.V."/>
            <person name="Furtak V.A."/>
            <person name="Zagorodnyaya T.A."/>
        </authorList>
    </citation>
    <scope>NUCLEOTIDE SEQUENCE [LARGE SCALE GENOMIC DNA]</scope>
    <source>
        <strain evidence="2">92-19</strain>
    </source>
</reference>
<dbReference type="PANTHER" id="PTHR43649">
    <property type="entry name" value="ARABINOSE-BINDING PROTEIN-RELATED"/>
    <property type="match status" value="1"/>
</dbReference>
<organism evidence="1 2">
    <name type="scientific">Paracholeplasma vituli</name>
    <dbReference type="NCBI Taxonomy" id="69473"/>
    <lineage>
        <taxon>Bacteria</taxon>
        <taxon>Bacillati</taxon>
        <taxon>Mycoplasmatota</taxon>
        <taxon>Mollicutes</taxon>
        <taxon>Acholeplasmatales</taxon>
        <taxon>Acholeplasmataceae</taxon>
        <taxon>Paracholeplasma</taxon>
    </lineage>
</organism>
<dbReference type="Gene3D" id="3.40.190.10">
    <property type="entry name" value="Periplasmic binding protein-like II"/>
    <property type="match status" value="1"/>
</dbReference>
<evidence type="ECO:0000313" key="1">
    <source>
        <dbReference type="EMBL" id="MCU0104698.1"/>
    </source>
</evidence>
<proteinExistence type="predicted"/>
<dbReference type="RefSeq" id="WP_262095946.1">
    <property type="nucleotide sequence ID" value="NZ_JAOEGN010000005.1"/>
</dbReference>
<comment type="caution">
    <text evidence="1">The sequence shown here is derived from an EMBL/GenBank/DDBJ whole genome shotgun (WGS) entry which is preliminary data.</text>
</comment>
<sequence length="995" mass="113207">MGKLKRTVTSILFVVVLIFIITLFTDARASYVPKGELTNTEIKDAFEILNDTIDNPRYTYVDYLSDRSSQIIYGLNTVVADVENNEAVLDPERGVPSLIMDKDVVATYDVTVATPGYYHIGVDYLISEMTLNEITVSVQVNGETFYKEMETIDLPIIWMDESKDYQTDRYGDQVLPNSVLKSGWKHFRLYNNTYISVDPLLFYFEAGQNLVEIKNTTSSRFTISTLTLTAPTLYMDYTQYDQLHGGDPVKHFDSVDAINYIEKNSSYVQPFALGNNSVRPFDPVYKKLNIIDGLSWRRSGQALIYEIDVPETGRYKIALHYANYKNDFQVLRSIAIDGKIPFAELKAYRFDPTINSAWKNEVLQSEDGDPFYFYLTKGTHTLTVRAENEPLQNSLRKIQLVVDHINTFALEIRKITGKEIDKNRTWKFTDYIPETPQFLESYIVMMKAAITDLSQYAPNGAQSATLSELQKALARAENIYKDYERIPLYLDDLTGGTSSIALFLGNALTVIGEQPMYFDEIYLYHGEKLPKANANFFIRTLSSIESFISSFTSNKYSLTKEKNVVDIWVNRPITYVDMMQKMADQTFTPDTGIKVKISVMPDANKLIMASAANQQPDVALGLASYMPYDLAIRGAAYDLSSFPDYWEFASQFAPGAFVPYILNDKAYAMPETLDFNVIIYRTDIFNALNLPVPDTWDEVIELLPELQQYGMNFYHPIAGGTAIKWFYQTSGFVYQFGGNLYQPDGLRANINTPEAVQGLTYLTQLFTNYSLPEQVQSFYNSFRYATLPIGITDFATYQLIKNAAPELVGQWAIAPYPSITVDGKANRYYIANGTASMIMQETDQPDESWAFLKWWLSTDTQSQFAFKLQSTYGPTYAWISGNINAFINSPFPEKDKEVILEQIKWLIDVPRTPGQYMLERSISDIWNTSVFDATPTGVAIDSKTILINREIRKKMIEFGFLDRDGNVIKPYSIRDISWVQQQMLAASGGYHGSND</sequence>
<name>A0ABT2PUS7_9MOLU</name>
<evidence type="ECO:0000313" key="2">
    <source>
        <dbReference type="Proteomes" id="UP001209076"/>
    </source>
</evidence>
<gene>
    <name evidence="1" type="ORF">N7603_03415</name>
</gene>
<dbReference type="Proteomes" id="UP001209076">
    <property type="component" value="Unassembled WGS sequence"/>
</dbReference>
<protein>
    <submittedName>
        <fullName evidence="1">Extracellular solute-binding protein</fullName>
    </submittedName>
</protein>
<dbReference type="SUPFAM" id="SSF53850">
    <property type="entry name" value="Periplasmic binding protein-like II"/>
    <property type="match status" value="1"/>
</dbReference>
<dbReference type="Gene3D" id="2.60.120.260">
    <property type="entry name" value="Galactose-binding domain-like"/>
    <property type="match status" value="1"/>
</dbReference>
<keyword evidence="2" id="KW-1185">Reference proteome</keyword>
<accession>A0ABT2PUS7</accession>
<dbReference type="EMBL" id="JAOEGN010000005">
    <property type="protein sequence ID" value="MCU0104698.1"/>
    <property type="molecule type" value="Genomic_DNA"/>
</dbReference>